<dbReference type="Proteomes" id="UP000664293">
    <property type="component" value="Unassembled WGS sequence"/>
</dbReference>
<reference evidence="1 2" key="1">
    <citation type="submission" date="2020-12" db="EMBL/GenBank/DDBJ databases">
        <title>Oil enriched cultivation method for isolating marine PHA-producing bacteria.</title>
        <authorList>
            <person name="Zheng W."/>
            <person name="Yu S."/>
            <person name="Huang Y."/>
        </authorList>
    </citation>
    <scope>NUCLEOTIDE SEQUENCE [LARGE SCALE GENOMIC DNA]</scope>
    <source>
        <strain evidence="1 2">SN0-2</strain>
    </source>
</reference>
<dbReference type="EMBL" id="JAEKJR010000002">
    <property type="protein sequence ID" value="MBN8431845.1"/>
    <property type="molecule type" value="Genomic_DNA"/>
</dbReference>
<proteinExistence type="predicted"/>
<comment type="caution">
    <text evidence="1">The sequence shown here is derived from an EMBL/GenBank/DDBJ whole genome shotgun (WGS) entry which is preliminary data.</text>
</comment>
<name>A0ABS3E957_9GAMM</name>
<organism evidence="1 2">
    <name type="scientific">Microbulbifer salipaludis</name>
    <dbReference type="NCBI Taxonomy" id="187980"/>
    <lineage>
        <taxon>Bacteria</taxon>
        <taxon>Pseudomonadati</taxon>
        <taxon>Pseudomonadota</taxon>
        <taxon>Gammaproteobacteria</taxon>
        <taxon>Cellvibrionales</taxon>
        <taxon>Microbulbiferaceae</taxon>
        <taxon>Microbulbifer</taxon>
    </lineage>
</organism>
<evidence type="ECO:0000313" key="2">
    <source>
        <dbReference type="Proteomes" id="UP000664293"/>
    </source>
</evidence>
<accession>A0ABS3E957</accession>
<keyword evidence="2" id="KW-1185">Reference proteome</keyword>
<evidence type="ECO:0000313" key="1">
    <source>
        <dbReference type="EMBL" id="MBN8431845.1"/>
    </source>
</evidence>
<protein>
    <submittedName>
        <fullName evidence="1">Uncharacterized protein</fullName>
    </submittedName>
</protein>
<gene>
    <name evidence="1" type="ORF">JF535_13385</name>
</gene>
<sequence>MAKLTEEQLQAKIDALPREHEPRQYSVTISDKRGNYLATRIVRASSRERARLVGFKVNYYVFGQKNSFDACASLVPPPAAPSWKLGHAA</sequence>
<dbReference type="RefSeq" id="WP_207002966.1">
    <property type="nucleotide sequence ID" value="NZ_JAEKJR010000002.1"/>
</dbReference>